<dbReference type="PANTHER" id="PTHR42798">
    <property type="entry name" value="LIPOPROTEIN-RELEASING SYSTEM ATP-BINDING PROTEIN LOLD"/>
    <property type="match status" value="1"/>
</dbReference>
<dbReference type="PANTHER" id="PTHR42798:SF2">
    <property type="entry name" value="ABC TRANSPORTER ATP-BINDING PROTEIN MG467-RELATED"/>
    <property type="match status" value="1"/>
</dbReference>
<dbReference type="Pfam" id="PF00005">
    <property type="entry name" value="ABC_tran"/>
    <property type="match status" value="1"/>
</dbReference>
<dbReference type="InterPro" id="IPR017911">
    <property type="entry name" value="MacB-like_ATP-bd"/>
</dbReference>
<dbReference type="EMBL" id="ABYO01000248">
    <property type="protein sequence ID" value="EEI85637.1"/>
    <property type="molecule type" value="Genomic_DNA"/>
</dbReference>
<comment type="similarity">
    <text evidence="1">Belongs to the ABC transporter superfamily.</text>
</comment>
<evidence type="ECO:0000313" key="6">
    <source>
        <dbReference type="EMBL" id="EEI85637.1"/>
    </source>
</evidence>
<keyword evidence="4 6" id="KW-0067">ATP-binding</keyword>
<dbReference type="GO" id="GO:0022857">
    <property type="term" value="F:transmembrane transporter activity"/>
    <property type="evidence" value="ECO:0007669"/>
    <property type="project" value="UniProtKB-ARBA"/>
</dbReference>
<dbReference type="FunFam" id="3.40.50.300:FF:000032">
    <property type="entry name" value="Export ABC transporter ATP-binding protein"/>
    <property type="match status" value="1"/>
</dbReference>
<protein>
    <submittedName>
        <fullName evidence="6">ABC transporter, ATP-binding protein</fullName>
        <ecNumber evidence="6">3.6.3.28</ecNumber>
    </submittedName>
</protein>
<dbReference type="HOGENOM" id="CLU_000604_1_22_9"/>
<evidence type="ECO:0000256" key="1">
    <source>
        <dbReference type="ARBA" id="ARBA00005417"/>
    </source>
</evidence>
<dbReference type="SMART" id="SM00382">
    <property type="entry name" value="AAA"/>
    <property type="match status" value="1"/>
</dbReference>
<evidence type="ECO:0000313" key="7">
    <source>
        <dbReference type="Proteomes" id="UP000005984"/>
    </source>
</evidence>
<feature type="domain" description="ABC transporter" evidence="5">
    <location>
        <begin position="21"/>
        <end position="250"/>
    </location>
</feature>
<dbReference type="InterPro" id="IPR027417">
    <property type="entry name" value="P-loop_NTPase"/>
</dbReference>
<evidence type="ECO:0000259" key="5">
    <source>
        <dbReference type="PROSITE" id="PS50893"/>
    </source>
</evidence>
<keyword evidence="2" id="KW-0813">Transport</keyword>
<organism evidence="6 7">
    <name type="scientific">Anaerococcus lactolyticus ATCC 51172</name>
    <dbReference type="NCBI Taxonomy" id="525254"/>
    <lineage>
        <taxon>Bacteria</taxon>
        <taxon>Bacillati</taxon>
        <taxon>Bacillota</taxon>
        <taxon>Tissierellia</taxon>
        <taxon>Tissierellales</taxon>
        <taxon>Peptoniphilaceae</taxon>
        <taxon>Anaerococcus</taxon>
    </lineage>
</organism>
<gene>
    <name evidence="6" type="ORF">HMPREF0072_1844</name>
</gene>
<accession>C2BHM4</accession>
<dbReference type="GO" id="GO:0005524">
    <property type="term" value="F:ATP binding"/>
    <property type="evidence" value="ECO:0007669"/>
    <property type="project" value="UniProtKB-KW"/>
</dbReference>
<dbReference type="AlphaFoldDB" id="C2BHM4"/>
<evidence type="ECO:0000256" key="3">
    <source>
        <dbReference type="ARBA" id="ARBA00022741"/>
    </source>
</evidence>
<dbReference type="SUPFAM" id="SSF52540">
    <property type="entry name" value="P-loop containing nucleoside triphosphate hydrolases"/>
    <property type="match status" value="1"/>
</dbReference>
<comment type="caution">
    <text evidence="6">The sequence shown here is derived from an EMBL/GenBank/DDBJ whole genome shotgun (WGS) entry which is preliminary data.</text>
</comment>
<dbReference type="eggNOG" id="COG1136">
    <property type="taxonomic scope" value="Bacteria"/>
</dbReference>
<keyword evidence="3" id="KW-0547">Nucleotide-binding</keyword>
<evidence type="ECO:0000256" key="4">
    <source>
        <dbReference type="ARBA" id="ARBA00022840"/>
    </source>
</evidence>
<dbReference type="CDD" id="cd03255">
    <property type="entry name" value="ABC_MJ0796_LolCDE_FtsE"/>
    <property type="match status" value="1"/>
</dbReference>
<dbReference type="GO" id="GO:0098796">
    <property type="term" value="C:membrane protein complex"/>
    <property type="evidence" value="ECO:0007669"/>
    <property type="project" value="UniProtKB-ARBA"/>
</dbReference>
<proteinExistence type="inferred from homology"/>
<evidence type="ECO:0000256" key="2">
    <source>
        <dbReference type="ARBA" id="ARBA00022448"/>
    </source>
</evidence>
<dbReference type="EC" id="3.6.3.28" evidence="6"/>
<dbReference type="Gene3D" id="3.40.50.300">
    <property type="entry name" value="P-loop containing nucleotide triphosphate hydrolases"/>
    <property type="match status" value="1"/>
</dbReference>
<dbReference type="InterPro" id="IPR003593">
    <property type="entry name" value="AAA+_ATPase"/>
</dbReference>
<dbReference type="STRING" id="525254.HMPREF0072_1844"/>
<dbReference type="GO" id="GO:0016887">
    <property type="term" value="F:ATP hydrolysis activity"/>
    <property type="evidence" value="ECO:0007669"/>
    <property type="project" value="InterPro"/>
</dbReference>
<name>C2BHM4_9FIRM</name>
<sequence length="250" mass="27959">MIFNSAIIMIEIIVIKGGPMIKIKNLCKSYGQGQAKIEVLKNIDLEIESGKIICILGPSGSGKSTLLNIIGGIESIDSGEVNILGENLASMSKKDLETYRRNKLGFVFQFYNLISDLNIFENIELGKYLAKNPLDINKLVDDLGIKDQIYKYPNEVSGGQAQRTSIARALIKRPEILICDEPTGALDYESAKDVLYLLEKMNHDYKATILIASHNIQISKMCDYILNIHDGKVKSYVKNNEKIQAKEVTW</sequence>
<keyword evidence="7" id="KW-1185">Reference proteome</keyword>
<reference evidence="6 7" key="1">
    <citation type="submission" date="2008-10" db="EMBL/GenBank/DDBJ databases">
        <authorList>
            <person name="Qin X."/>
            <person name="Bachman B."/>
            <person name="Battles P."/>
            <person name="Bell A."/>
            <person name="Bess C."/>
            <person name="Bickham C."/>
            <person name="Chaboub L."/>
            <person name="Chen D."/>
            <person name="Coyle M."/>
            <person name="Deiros D.R."/>
            <person name="Dinh H."/>
            <person name="Forbes L."/>
            <person name="Fowler G."/>
            <person name="Francisco L."/>
            <person name="Fu Q."/>
            <person name="Gubbala S."/>
            <person name="Hale W."/>
            <person name="Han Y."/>
            <person name="Hemphill L."/>
            <person name="Highlander S.K."/>
            <person name="Hirani K."/>
            <person name="Hogues M."/>
            <person name="Jackson L."/>
            <person name="Jakkamsetti A."/>
            <person name="Javaid M."/>
            <person name="Jiang H."/>
            <person name="Korchina V."/>
            <person name="Kovar C."/>
            <person name="Lara F."/>
            <person name="Lee S."/>
            <person name="Mata R."/>
            <person name="Mathew T."/>
            <person name="Moen C."/>
            <person name="Morales K."/>
            <person name="Munidasa M."/>
            <person name="Nazareth L."/>
            <person name="Ngo R."/>
            <person name="Nguyen L."/>
            <person name="Okwuonu G."/>
            <person name="Ongeri F."/>
            <person name="Patil S."/>
            <person name="Petrosino J."/>
            <person name="Pham C."/>
            <person name="Pham P."/>
            <person name="Pu L.-L."/>
            <person name="Puazo M."/>
            <person name="Raj R."/>
            <person name="Reid J."/>
            <person name="Rouhana J."/>
            <person name="Saada N."/>
            <person name="Shang Y."/>
            <person name="Simmons D."/>
            <person name="Thornton R."/>
            <person name="Warren J."/>
            <person name="Weissenberger G."/>
            <person name="Zhang J."/>
            <person name="Zhang L."/>
            <person name="Zhou C."/>
            <person name="Zhu D."/>
            <person name="Muzny D."/>
            <person name="Worley K."/>
            <person name="Gibbs R."/>
        </authorList>
    </citation>
    <scope>NUCLEOTIDE SEQUENCE [LARGE SCALE GENOMIC DNA]</scope>
    <source>
        <strain evidence="6 7">ATCC 51172</strain>
    </source>
</reference>
<dbReference type="PROSITE" id="PS50893">
    <property type="entry name" value="ABC_TRANSPORTER_2"/>
    <property type="match status" value="1"/>
</dbReference>
<dbReference type="Proteomes" id="UP000005984">
    <property type="component" value="Unassembled WGS sequence"/>
</dbReference>
<keyword evidence="6" id="KW-0378">Hydrolase</keyword>
<dbReference type="InterPro" id="IPR003439">
    <property type="entry name" value="ABC_transporter-like_ATP-bd"/>
</dbReference>